<keyword evidence="17 24" id="KW-0472">Membrane</keyword>
<feature type="binding site" evidence="22">
    <location>
        <begin position="98"/>
        <end position="99"/>
    </location>
    <ligand>
        <name>ATP</name>
        <dbReference type="ChEBI" id="CHEBI:30616"/>
    </ligand>
</feature>
<evidence type="ECO:0000256" key="16">
    <source>
        <dbReference type="ARBA" id="ARBA00023098"/>
    </source>
</evidence>
<keyword evidence="16 24" id="KW-0443">Lipid metabolism</keyword>
<comment type="cofactor">
    <cofactor evidence="23">
        <name>Mg(2+)</name>
        <dbReference type="ChEBI" id="CHEBI:18420"/>
    </cofactor>
    <text evidence="23">Mn(2+), Zn(2+), Cd(2+) and Co(2+) support activity to lesser extents.</text>
</comment>
<keyword evidence="7 24" id="KW-0997">Cell inner membrane</keyword>
<evidence type="ECO:0000256" key="14">
    <source>
        <dbReference type="ARBA" id="ARBA00022842"/>
    </source>
</evidence>
<keyword evidence="5" id="KW-1003">Cell membrane</keyword>
<dbReference type="GO" id="GO:0046872">
    <property type="term" value="F:metal ion binding"/>
    <property type="evidence" value="ECO:0007669"/>
    <property type="project" value="UniProtKB-KW"/>
</dbReference>
<comment type="function">
    <text evidence="24">Catalyzes the ATP-dependent phosphorylation of sn-l,2-diacylglycerol (DAG) to phosphatidic acid. Involved in the recycling of diacylglycerol produced as a by-product during membrane-derived oligosaccharide (MDO) biosynthesis.</text>
</comment>
<feature type="binding site" evidence="23">
    <location>
        <position position="32"/>
    </location>
    <ligand>
        <name>a divalent metal cation</name>
        <dbReference type="ChEBI" id="CHEBI:60240"/>
    </ligand>
</feature>
<evidence type="ECO:0000256" key="15">
    <source>
        <dbReference type="ARBA" id="ARBA00022989"/>
    </source>
</evidence>
<evidence type="ECO:0000256" key="12">
    <source>
        <dbReference type="ARBA" id="ARBA00022777"/>
    </source>
</evidence>
<dbReference type="Proteomes" id="UP000004263">
    <property type="component" value="Unassembled WGS sequence"/>
</dbReference>
<evidence type="ECO:0000256" key="24">
    <source>
        <dbReference type="RuleBase" id="RU363065"/>
    </source>
</evidence>
<sequence length="132" mass="14724">MEHKKFTAKGLMRIFNATGYSFKGIKRAWTTEAAVRQEFMLAIVMVPVALFLAQSVTQLAIMIFSLFIVVITELLNTAIEYAIDRIGTERHELSGAAKDIASAAVFFSLLQVGIVWGVIILFNLGWIQLPLF</sequence>
<gene>
    <name evidence="25" type="ORF">RED65_05554</name>
</gene>
<feature type="binding site" evidence="22">
    <location>
        <begin position="89"/>
        <end position="91"/>
    </location>
    <ligand>
        <name>ATP</name>
        <dbReference type="ChEBI" id="CHEBI:30616"/>
    </ligand>
</feature>
<dbReference type="RefSeq" id="WP_007016428.1">
    <property type="nucleotide sequence ID" value="NZ_AAQH01000013.1"/>
</dbReference>
<dbReference type="Pfam" id="PF01219">
    <property type="entry name" value="DAGK_prokar"/>
    <property type="match status" value="1"/>
</dbReference>
<keyword evidence="18" id="KW-0594">Phospholipid biosynthesis</keyword>
<keyword evidence="10 23" id="KW-0479">Metal-binding</keyword>
<evidence type="ECO:0000256" key="6">
    <source>
        <dbReference type="ARBA" id="ARBA00022516"/>
    </source>
</evidence>
<dbReference type="EC" id="2.7.1.107" evidence="3 24"/>
<evidence type="ECO:0000313" key="26">
    <source>
        <dbReference type="Proteomes" id="UP000004263"/>
    </source>
</evidence>
<evidence type="ECO:0000256" key="11">
    <source>
        <dbReference type="ARBA" id="ARBA00022741"/>
    </source>
</evidence>
<evidence type="ECO:0000256" key="23">
    <source>
        <dbReference type="PIRSR" id="PIRSR600829-4"/>
    </source>
</evidence>
<dbReference type="OrthoDB" id="9796011at2"/>
<evidence type="ECO:0000256" key="13">
    <source>
        <dbReference type="ARBA" id="ARBA00022840"/>
    </source>
</evidence>
<dbReference type="AlphaFoldDB" id="Q1N0K6"/>
<evidence type="ECO:0000256" key="7">
    <source>
        <dbReference type="ARBA" id="ARBA00022519"/>
    </source>
</evidence>
<feature type="transmembrane region" description="Helical" evidence="24">
    <location>
        <begin position="59"/>
        <end position="79"/>
    </location>
</feature>
<keyword evidence="12 24" id="KW-0418">Kinase</keyword>
<evidence type="ECO:0000256" key="10">
    <source>
        <dbReference type="ARBA" id="ARBA00022723"/>
    </source>
</evidence>
<protein>
    <recommendedName>
        <fullName evidence="4 24">Diacylglycerol kinase</fullName>
        <ecNumber evidence="3 24">2.7.1.107</ecNumber>
    </recommendedName>
</protein>
<accession>Q1N0K6</accession>
<evidence type="ECO:0000256" key="20">
    <source>
        <dbReference type="PIRSR" id="PIRSR600829-1"/>
    </source>
</evidence>
<organism evidence="25 26">
    <name type="scientific">Bermanella marisrubri</name>
    <dbReference type="NCBI Taxonomy" id="207949"/>
    <lineage>
        <taxon>Bacteria</taxon>
        <taxon>Pseudomonadati</taxon>
        <taxon>Pseudomonadota</taxon>
        <taxon>Gammaproteobacteria</taxon>
        <taxon>Oceanospirillales</taxon>
        <taxon>Oceanospirillaceae</taxon>
        <taxon>Bermanella</taxon>
    </lineage>
</organism>
<dbReference type="PANTHER" id="PTHR34299">
    <property type="entry name" value="DIACYLGLYCEROL KINASE"/>
    <property type="match status" value="1"/>
</dbReference>
<keyword evidence="9 24" id="KW-0812">Transmembrane</keyword>
<dbReference type="STRING" id="207949.RED65_05554"/>
<dbReference type="PANTHER" id="PTHR34299:SF1">
    <property type="entry name" value="DIACYLGLYCEROL KINASE"/>
    <property type="match status" value="1"/>
</dbReference>
<dbReference type="GO" id="GO:0006654">
    <property type="term" value="P:phosphatidic acid biosynthetic process"/>
    <property type="evidence" value="ECO:0007669"/>
    <property type="project" value="InterPro"/>
</dbReference>
<dbReference type="GO" id="GO:0005524">
    <property type="term" value="F:ATP binding"/>
    <property type="evidence" value="ECO:0007669"/>
    <property type="project" value="UniProtKB-KW"/>
</dbReference>
<evidence type="ECO:0000256" key="22">
    <source>
        <dbReference type="PIRSR" id="PIRSR600829-3"/>
    </source>
</evidence>
<keyword evidence="13 22" id="KW-0067">ATP-binding</keyword>
<feature type="binding site" evidence="22">
    <location>
        <position position="80"/>
    </location>
    <ligand>
        <name>ATP</name>
        <dbReference type="ChEBI" id="CHEBI:30616"/>
    </ligand>
</feature>
<feature type="transmembrane region" description="Helical" evidence="24">
    <location>
        <begin position="100"/>
        <end position="127"/>
    </location>
</feature>
<reference evidence="25 26" key="1">
    <citation type="submission" date="2006-03" db="EMBL/GenBank/DDBJ databases">
        <authorList>
            <person name="Pinhassi J."/>
            <person name="Pedros-Alio C."/>
            <person name="Ferriera S."/>
            <person name="Johnson J."/>
            <person name="Kravitz S."/>
            <person name="Halpern A."/>
            <person name="Remington K."/>
            <person name="Beeson K."/>
            <person name="Tran B."/>
            <person name="Rogers Y.-H."/>
            <person name="Friedman R."/>
            <person name="Venter J.C."/>
        </authorList>
    </citation>
    <scope>NUCLEOTIDE SEQUENCE [LARGE SCALE GENOMIC DNA]</scope>
    <source>
        <strain evidence="25 26">RED65</strain>
    </source>
</reference>
<evidence type="ECO:0000256" key="18">
    <source>
        <dbReference type="ARBA" id="ARBA00023209"/>
    </source>
</evidence>
<evidence type="ECO:0000256" key="5">
    <source>
        <dbReference type="ARBA" id="ARBA00022475"/>
    </source>
</evidence>
<feature type="transmembrane region" description="Helical" evidence="24">
    <location>
        <begin position="33"/>
        <end position="53"/>
    </location>
</feature>
<evidence type="ECO:0000313" key="25">
    <source>
        <dbReference type="EMBL" id="EAT11827.1"/>
    </source>
</evidence>
<keyword evidence="19 24" id="KW-1208">Phospholipid metabolism</keyword>
<feature type="binding site" evidence="23">
    <location>
        <position position="80"/>
    </location>
    <ligand>
        <name>a divalent metal cation</name>
        <dbReference type="ChEBI" id="CHEBI:60240"/>
    </ligand>
</feature>
<evidence type="ECO:0000256" key="8">
    <source>
        <dbReference type="ARBA" id="ARBA00022679"/>
    </source>
</evidence>
<comment type="similarity">
    <text evidence="2 24">Belongs to the bacterial diacylglycerol kinase family.</text>
</comment>
<evidence type="ECO:0000256" key="19">
    <source>
        <dbReference type="ARBA" id="ARBA00023264"/>
    </source>
</evidence>
<evidence type="ECO:0000256" key="21">
    <source>
        <dbReference type="PIRSR" id="PIRSR600829-2"/>
    </source>
</evidence>
<dbReference type="InterPro" id="IPR036945">
    <property type="entry name" value="DAGK_sf"/>
</dbReference>
<dbReference type="InterPro" id="IPR000829">
    <property type="entry name" value="DAGK"/>
</dbReference>
<evidence type="ECO:0000256" key="4">
    <source>
        <dbReference type="ARBA" id="ARBA00017575"/>
    </source>
</evidence>
<feature type="binding site" evidence="21">
    <location>
        <position position="73"/>
    </location>
    <ligand>
        <name>substrate</name>
    </ligand>
</feature>
<dbReference type="GO" id="GO:0004143">
    <property type="term" value="F:ATP-dependent diacylglycerol kinase activity"/>
    <property type="evidence" value="ECO:0007669"/>
    <property type="project" value="UniProtKB-EC"/>
</dbReference>
<feature type="binding site" evidence="22">
    <location>
        <position position="20"/>
    </location>
    <ligand>
        <name>ATP</name>
        <dbReference type="ChEBI" id="CHEBI:30616"/>
    </ligand>
</feature>
<feature type="binding site" evidence="21">
    <location>
        <position position="13"/>
    </location>
    <ligand>
        <name>substrate</name>
    </ligand>
</feature>
<evidence type="ECO:0000256" key="9">
    <source>
        <dbReference type="ARBA" id="ARBA00022692"/>
    </source>
</evidence>
<dbReference type="Gene3D" id="1.10.287.3610">
    <property type="match status" value="1"/>
</dbReference>
<comment type="subcellular location">
    <subcellularLocation>
        <location evidence="1 24">Cell inner membrane</location>
        <topology evidence="1 24">Multi-pass membrane protein</topology>
    </subcellularLocation>
</comment>
<dbReference type="HOGENOM" id="CLU_112343_3_1_6"/>
<comment type="caution">
    <text evidence="25">The sequence shown here is derived from an EMBL/GenBank/DDBJ whole genome shotgun (WGS) entry which is preliminary data.</text>
</comment>
<name>Q1N0K6_9GAMM</name>
<feature type="binding site" evidence="22">
    <location>
        <position position="32"/>
    </location>
    <ligand>
        <name>ATP</name>
        <dbReference type="ChEBI" id="CHEBI:30616"/>
    </ligand>
</feature>
<comment type="catalytic activity">
    <reaction evidence="24">
        <text>a 1,2-diacyl-sn-glycerol + ATP = a 1,2-diacyl-sn-glycero-3-phosphate + ADP + H(+)</text>
        <dbReference type="Rhea" id="RHEA:10272"/>
        <dbReference type="ChEBI" id="CHEBI:15378"/>
        <dbReference type="ChEBI" id="CHEBI:17815"/>
        <dbReference type="ChEBI" id="CHEBI:30616"/>
        <dbReference type="ChEBI" id="CHEBI:58608"/>
        <dbReference type="ChEBI" id="CHEBI:456216"/>
        <dbReference type="EC" id="2.7.1.107"/>
    </reaction>
</comment>
<dbReference type="GO" id="GO:0005886">
    <property type="term" value="C:plasma membrane"/>
    <property type="evidence" value="ECO:0007669"/>
    <property type="project" value="UniProtKB-SubCell"/>
</dbReference>
<proteinExistence type="inferred from homology"/>
<dbReference type="InterPro" id="IPR033718">
    <property type="entry name" value="DAGK_prok"/>
</dbReference>
<feature type="binding site" evidence="21">
    <location>
        <position position="102"/>
    </location>
    <ligand>
        <name>substrate</name>
    </ligand>
</feature>
<evidence type="ECO:0000256" key="1">
    <source>
        <dbReference type="ARBA" id="ARBA00004429"/>
    </source>
</evidence>
<feature type="binding site" evidence="22">
    <location>
        <position position="13"/>
    </location>
    <ligand>
        <name>ATP</name>
        <dbReference type="ChEBI" id="CHEBI:30616"/>
    </ligand>
</feature>
<evidence type="ECO:0000256" key="3">
    <source>
        <dbReference type="ARBA" id="ARBA00012133"/>
    </source>
</evidence>
<keyword evidence="15 24" id="KW-1133">Transmembrane helix</keyword>
<evidence type="ECO:0000256" key="17">
    <source>
        <dbReference type="ARBA" id="ARBA00023136"/>
    </source>
</evidence>
<keyword evidence="14 23" id="KW-0460">Magnesium</keyword>
<evidence type="ECO:0000256" key="2">
    <source>
        <dbReference type="ARBA" id="ARBA00005967"/>
    </source>
</evidence>
<keyword evidence="26" id="KW-1185">Reference proteome</keyword>
<dbReference type="CDD" id="cd14264">
    <property type="entry name" value="DAGK_IM"/>
    <property type="match status" value="1"/>
</dbReference>
<keyword evidence="6" id="KW-0444">Lipid biosynthesis</keyword>
<feature type="active site" description="Proton acceptor" evidence="20">
    <location>
        <position position="73"/>
    </location>
</feature>
<feature type="binding site" evidence="21">
    <location>
        <begin position="34"/>
        <end position="38"/>
    </location>
    <ligand>
        <name>substrate</name>
    </ligand>
</feature>
<dbReference type="EMBL" id="AAQH01000013">
    <property type="protein sequence ID" value="EAT11827.1"/>
    <property type="molecule type" value="Genomic_DNA"/>
</dbReference>
<keyword evidence="8 24" id="KW-0808">Transferase</keyword>
<keyword evidence="11 22" id="KW-0547">Nucleotide-binding</keyword>